<dbReference type="Proteomes" id="UP001055879">
    <property type="component" value="Linkage Group LG09"/>
</dbReference>
<keyword evidence="2" id="KW-1185">Reference proteome</keyword>
<name>A0ACB9A2L6_ARCLA</name>
<organism evidence="1 2">
    <name type="scientific">Arctium lappa</name>
    <name type="common">Greater burdock</name>
    <name type="synonym">Lappa major</name>
    <dbReference type="NCBI Taxonomy" id="4217"/>
    <lineage>
        <taxon>Eukaryota</taxon>
        <taxon>Viridiplantae</taxon>
        <taxon>Streptophyta</taxon>
        <taxon>Embryophyta</taxon>
        <taxon>Tracheophyta</taxon>
        <taxon>Spermatophyta</taxon>
        <taxon>Magnoliopsida</taxon>
        <taxon>eudicotyledons</taxon>
        <taxon>Gunneridae</taxon>
        <taxon>Pentapetalae</taxon>
        <taxon>asterids</taxon>
        <taxon>campanulids</taxon>
        <taxon>Asterales</taxon>
        <taxon>Asteraceae</taxon>
        <taxon>Carduoideae</taxon>
        <taxon>Cardueae</taxon>
        <taxon>Arctiinae</taxon>
        <taxon>Arctium</taxon>
    </lineage>
</organism>
<evidence type="ECO:0000313" key="2">
    <source>
        <dbReference type="Proteomes" id="UP001055879"/>
    </source>
</evidence>
<sequence>MSFQFPPPRTAPSSTKPLPCQTPSLHQSPTSIGALTPCATTSHLPSCLLSLLLNSRCQSRFCKIHHLLTYTFPNSDVKDNKRQEKVRELTRLIHEMKIVLYGDDMSEPATEPCAKLTQEFFKEDILRLLIFYLPNLDPGVRQDVTHVVANLQRQRVNGRYVAAEYLENNTDLLDMLIPGYDDPEAAISFGAILRDCIRHQVVAKYILESDHMKTFFDYQHDPNFDIASDAAATFKELLTRHKSTVAEYLNKNYDWFFMEYNKLLESHNYITRRNAVKLLGAMLLDRSNTAVMVRYVSSLDNMRILMNLLRDSNKQIQLQAFHVFKLFPANQNKPQDIVNVLVANRSKLLRFFKDFTFDKVDEQFEADKAQVMKEIESLVPKCLTCSSFKNCEGLSC</sequence>
<protein>
    <submittedName>
        <fullName evidence="1">Uncharacterized protein</fullName>
    </submittedName>
</protein>
<proteinExistence type="predicted"/>
<dbReference type="EMBL" id="CM042055">
    <property type="protein sequence ID" value="KAI3702625.1"/>
    <property type="molecule type" value="Genomic_DNA"/>
</dbReference>
<reference evidence="1 2" key="2">
    <citation type="journal article" date="2022" name="Mol. Ecol. Resour.">
        <title>The genomes of chicory, endive, great burdock and yacon provide insights into Asteraceae paleo-polyploidization history and plant inulin production.</title>
        <authorList>
            <person name="Fan W."/>
            <person name="Wang S."/>
            <person name="Wang H."/>
            <person name="Wang A."/>
            <person name="Jiang F."/>
            <person name="Liu H."/>
            <person name="Zhao H."/>
            <person name="Xu D."/>
            <person name="Zhang Y."/>
        </authorList>
    </citation>
    <scope>NUCLEOTIDE SEQUENCE [LARGE SCALE GENOMIC DNA]</scope>
    <source>
        <strain evidence="2">cv. Niubang</strain>
    </source>
</reference>
<comment type="caution">
    <text evidence="1">The sequence shown here is derived from an EMBL/GenBank/DDBJ whole genome shotgun (WGS) entry which is preliminary data.</text>
</comment>
<reference evidence="2" key="1">
    <citation type="journal article" date="2022" name="Mol. Ecol. Resour.">
        <title>The genomes of chicory, endive, great burdock and yacon provide insights into Asteraceae palaeo-polyploidization history and plant inulin production.</title>
        <authorList>
            <person name="Fan W."/>
            <person name="Wang S."/>
            <person name="Wang H."/>
            <person name="Wang A."/>
            <person name="Jiang F."/>
            <person name="Liu H."/>
            <person name="Zhao H."/>
            <person name="Xu D."/>
            <person name="Zhang Y."/>
        </authorList>
    </citation>
    <scope>NUCLEOTIDE SEQUENCE [LARGE SCALE GENOMIC DNA]</scope>
    <source>
        <strain evidence="2">cv. Niubang</strain>
    </source>
</reference>
<accession>A0ACB9A2L6</accession>
<gene>
    <name evidence="1" type="ORF">L6452_28373</name>
</gene>
<evidence type="ECO:0000313" key="1">
    <source>
        <dbReference type="EMBL" id="KAI3702625.1"/>
    </source>
</evidence>